<accession>A0ACB8SCF6</accession>
<keyword evidence="2" id="KW-1185">Reference proteome</keyword>
<sequence length="151" mass="17326">MPPGAWHEVYTPVNTVISDGHFLCYDVLHLTQWSRLYDHMDKYATNADHVGVRRTLARMAIALRYVDRTMPKRCFQALASFVSEEGRYRAADRDKDSIGARYEDDIEMVVAYRIVKVISELGSISMVDVHNESVWTGANWDMPGKETVRRG</sequence>
<gene>
    <name evidence="1" type="ORF">BV25DRAFT_1922880</name>
</gene>
<evidence type="ECO:0000313" key="2">
    <source>
        <dbReference type="Proteomes" id="UP000814140"/>
    </source>
</evidence>
<dbReference type="Proteomes" id="UP000814140">
    <property type="component" value="Unassembled WGS sequence"/>
</dbReference>
<name>A0ACB8SCF6_9AGAM</name>
<dbReference type="EMBL" id="MU277591">
    <property type="protein sequence ID" value="KAI0054249.1"/>
    <property type="molecule type" value="Genomic_DNA"/>
</dbReference>
<comment type="caution">
    <text evidence="1">The sequence shown here is derived from an EMBL/GenBank/DDBJ whole genome shotgun (WGS) entry which is preliminary data.</text>
</comment>
<reference evidence="1" key="2">
    <citation type="journal article" date="2022" name="New Phytol.">
        <title>Evolutionary transition to the ectomycorrhizal habit in the genomes of a hyperdiverse lineage of mushroom-forming fungi.</title>
        <authorList>
            <person name="Looney B."/>
            <person name="Miyauchi S."/>
            <person name="Morin E."/>
            <person name="Drula E."/>
            <person name="Courty P.E."/>
            <person name="Kohler A."/>
            <person name="Kuo A."/>
            <person name="LaButti K."/>
            <person name="Pangilinan J."/>
            <person name="Lipzen A."/>
            <person name="Riley R."/>
            <person name="Andreopoulos W."/>
            <person name="He G."/>
            <person name="Johnson J."/>
            <person name="Nolan M."/>
            <person name="Tritt A."/>
            <person name="Barry K.W."/>
            <person name="Grigoriev I.V."/>
            <person name="Nagy L.G."/>
            <person name="Hibbett D."/>
            <person name="Henrissat B."/>
            <person name="Matheny P.B."/>
            <person name="Labbe J."/>
            <person name="Martin F.M."/>
        </authorList>
    </citation>
    <scope>NUCLEOTIDE SEQUENCE</scope>
    <source>
        <strain evidence="1">HHB10654</strain>
    </source>
</reference>
<evidence type="ECO:0000313" key="1">
    <source>
        <dbReference type="EMBL" id="KAI0054249.1"/>
    </source>
</evidence>
<proteinExistence type="predicted"/>
<protein>
    <submittedName>
        <fullName evidence="1">Uncharacterized protein</fullName>
    </submittedName>
</protein>
<reference evidence="1" key="1">
    <citation type="submission" date="2021-03" db="EMBL/GenBank/DDBJ databases">
        <authorList>
            <consortium name="DOE Joint Genome Institute"/>
            <person name="Ahrendt S."/>
            <person name="Looney B.P."/>
            <person name="Miyauchi S."/>
            <person name="Morin E."/>
            <person name="Drula E."/>
            <person name="Courty P.E."/>
            <person name="Chicoki N."/>
            <person name="Fauchery L."/>
            <person name="Kohler A."/>
            <person name="Kuo A."/>
            <person name="Labutti K."/>
            <person name="Pangilinan J."/>
            <person name="Lipzen A."/>
            <person name="Riley R."/>
            <person name="Andreopoulos W."/>
            <person name="He G."/>
            <person name="Johnson J."/>
            <person name="Barry K.W."/>
            <person name="Grigoriev I.V."/>
            <person name="Nagy L."/>
            <person name="Hibbett D."/>
            <person name="Henrissat B."/>
            <person name="Matheny P.B."/>
            <person name="Labbe J."/>
            <person name="Martin F."/>
        </authorList>
    </citation>
    <scope>NUCLEOTIDE SEQUENCE</scope>
    <source>
        <strain evidence="1">HHB10654</strain>
    </source>
</reference>
<organism evidence="1 2">
    <name type="scientific">Artomyces pyxidatus</name>
    <dbReference type="NCBI Taxonomy" id="48021"/>
    <lineage>
        <taxon>Eukaryota</taxon>
        <taxon>Fungi</taxon>
        <taxon>Dikarya</taxon>
        <taxon>Basidiomycota</taxon>
        <taxon>Agaricomycotina</taxon>
        <taxon>Agaricomycetes</taxon>
        <taxon>Russulales</taxon>
        <taxon>Auriscalpiaceae</taxon>
        <taxon>Artomyces</taxon>
    </lineage>
</organism>